<dbReference type="PROSITE" id="PS51257">
    <property type="entry name" value="PROKAR_LIPOPROTEIN"/>
    <property type="match status" value="1"/>
</dbReference>
<comment type="subcellular location">
    <subcellularLocation>
        <location evidence="1">Secreted</location>
        <location evidence="1">Cell wall</location>
    </subcellularLocation>
</comment>
<evidence type="ECO:0000256" key="3">
    <source>
        <dbReference type="SAM" id="SignalP"/>
    </source>
</evidence>
<dbReference type="SMART" id="SM00710">
    <property type="entry name" value="PbH1"/>
    <property type="match status" value="4"/>
</dbReference>
<dbReference type="InterPro" id="IPR039279">
    <property type="entry name" value="QRT3-like"/>
</dbReference>
<name>A0AAN9L7Y7_CANGL</name>
<evidence type="ECO:0000256" key="1">
    <source>
        <dbReference type="ARBA" id="ARBA00004191"/>
    </source>
</evidence>
<dbReference type="Pfam" id="PF12708">
    <property type="entry name" value="Pect-lyase_RHGA_epim"/>
    <property type="match status" value="1"/>
</dbReference>
<dbReference type="PANTHER" id="PTHR33928">
    <property type="entry name" value="POLYGALACTURONASE QRT3"/>
    <property type="match status" value="1"/>
</dbReference>
<dbReference type="Gene3D" id="2.160.20.10">
    <property type="entry name" value="Single-stranded right-handed beta-helix, Pectin lyase-like"/>
    <property type="match status" value="1"/>
</dbReference>
<dbReference type="AlphaFoldDB" id="A0AAN9L7Y7"/>
<evidence type="ECO:0000313" key="5">
    <source>
        <dbReference type="EMBL" id="KAK7329364.1"/>
    </source>
</evidence>
<feature type="domain" description="Rhamnogalacturonase A/B/Epimerase-like pectate lyase" evidence="4">
    <location>
        <begin position="86"/>
        <end position="311"/>
    </location>
</feature>
<dbReference type="EMBL" id="JAYMYQ010000005">
    <property type="protein sequence ID" value="KAK7329364.1"/>
    <property type="molecule type" value="Genomic_DNA"/>
</dbReference>
<organism evidence="5 6">
    <name type="scientific">Canavalia gladiata</name>
    <name type="common">Sword bean</name>
    <name type="synonym">Dolichos gladiatus</name>
    <dbReference type="NCBI Taxonomy" id="3824"/>
    <lineage>
        <taxon>Eukaryota</taxon>
        <taxon>Viridiplantae</taxon>
        <taxon>Streptophyta</taxon>
        <taxon>Embryophyta</taxon>
        <taxon>Tracheophyta</taxon>
        <taxon>Spermatophyta</taxon>
        <taxon>Magnoliopsida</taxon>
        <taxon>eudicotyledons</taxon>
        <taxon>Gunneridae</taxon>
        <taxon>Pentapetalae</taxon>
        <taxon>rosids</taxon>
        <taxon>fabids</taxon>
        <taxon>Fabales</taxon>
        <taxon>Fabaceae</taxon>
        <taxon>Papilionoideae</taxon>
        <taxon>50 kb inversion clade</taxon>
        <taxon>NPAAA clade</taxon>
        <taxon>indigoferoid/millettioid clade</taxon>
        <taxon>Phaseoleae</taxon>
        <taxon>Canavalia</taxon>
    </lineage>
</organism>
<sequence length="516" mass="55273">MARGSLALSLLLGLACLIVIGAFEENLPPRTISSGKYHEAIKRLQSFKASITRHDSIASAPSPFSPSPSPSPLAFQGVYNPRVYHVTSYGADPTGNSDSTEALLAAIADAAKGPSEGNLIQGIKDLGGAQINLEGGNYLINRPLQLPVTGVGNLMIHGGTIRASDDFPGDGYIIDLSTSSNEKSSSSSSYNFEFITVKNLLLDSNFRGGGISVINSLRTNIDNCYITHFTTNGILVQGGHETYIRNSFLGQHITAGGDKNERSFSGTGITLQGNDNAVTDVVIFSAAVGIMVTGEANTFSGVHCYNKATGFGGTGIYLKLPGLTQTRIVNSYMDYTSIVAEDPVQLHISSSFFLGDANVVLKSTKGVVNGVTVVDNMFSGLNNGVEIIRLDQSNSPFHQIDQVVIDRNIVRGMKLKATVAKRSMQGNGTSWTLDFNNVLLFPNLIKNVQYSLSSTGSTFPNHALRNVSQNRVVIETNEAVNANVFVAVDQYLAYDVSIALFLLQIAFSIEEMCDQM</sequence>
<reference evidence="5 6" key="1">
    <citation type="submission" date="2024-01" db="EMBL/GenBank/DDBJ databases">
        <title>The genomes of 5 underutilized Papilionoideae crops provide insights into root nodulation and disease resistanc.</title>
        <authorList>
            <person name="Jiang F."/>
        </authorList>
    </citation>
    <scope>NUCLEOTIDE SEQUENCE [LARGE SCALE GENOMIC DNA]</scope>
    <source>
        <strain evidence="5">LVBAO_FW01</strain>
        <tissue evidence="5">Leaves</tissue>
    </source>
</reference>
<dbReference type="SUPFAM" id="SSF51126">
    <property type="entry name" value="Pectin lyase-like"/>
    <property type="match status" value="1"/>
</dbReference>
<keyword evidence="3" id="KW-0732">Signal</keyword>
<feature type="signal peptide" evidence="3">
    <location>
        <begin position="1"/>
        <end position="22"/>
    </location>
</feature>
<dbReference type="GO" id="GO:0004650">
    <property type="term" value="F:polygalacturonase activity"/>
    <property type="evidence" value="ECO:0007669"/>
    <property type="project" value="InterPro"/>
</dbReference>
<dbReference type="InterPro" id="IPR012334">
    <property type="entry name" value="Pectin_lyas_fold"/>
</dbReference>
<dbReference type="FunFam" id="2.160.20.10:FF:000046">
    <property type="entry name" value="Polygalacturonase QRT3"/>
    <property type="match status" value="1"/>
</dbReference>
<gene>
    <name evidence="5" type="ORF">VNO77_23526</name>
</gene>
<keyword evidence="2" id="KW-0964">Secreted</keyword>
<keyword evidence="6" id="KW-1185">Reference proteome</keyword>
<accession>A0AAN9L7Y7</accession>
<evidence type="ECO:0000313" key="6">
    <source>
        <dbReference type="Proteomes" id="UP001367508"/>
    </source>
</evidence>
<evidence type="ECO:0000259" key="4">
    <source>
        <dbReference type="Pfam" id="PF12708"/>
    </source>
</evidence>
<protein>
    <recommendedName>
        <fullName evidence="4">Rhamnogalacturonase A/B/Epimerase-like pectate lyase domain-containing protein</fullName>
    </recommendedName>
</protein>
<dbReference type="Proteomes" id="UP001367508">
    <property type="component" value="Unassembled WGS sequence"/>
</dbReference>
<evidence type="ECO:0000256" key="2">
    <source>
        <dbReference type="ARBA" id="ARBA00022512"/>
    </source>
</evidence>
<keyword evidence="2" id="KW-0134">Cell wall</keyword>
<dbReference type="InterPro" id="IPR024535">
    <property type="entry name" value="RHGA/B-epi-like_pectate_lyase"/>
</dbReference>
<dbReference type="PANTHER" id="PTHR33928:SF7">
    <property type="entry name" value="POLYGALACTURONASE QRT3"/>
    <property type="match status" value="1"/>
</dbReference>
<comment type="caution">
    <text evidence="5">The sequence shown here is derived from an EMBL/GenBank/DDBJ whole genome shotgun (WGS) entry which is preliminary data.</text>
</comment>
<proteinExistence type="predicted"/>
<feature type="chain" id="PRO_5042997406" description="Rhamnogalacturonase A/B/Epimerase-like pectate lyase domain-containing protein" evidence="3">
    <location>
        <begin position="23"/>
        <end position="516"/>
    </location>
</feature>
<dbReference type="InterPro" id="IPR006626">
    <property type="entry name" value="PbH1"/>
</dbReference>
<dbReference type="InterPro" id="IPR011050">
    <property type="entry name" value="Pectin_lyase_fold/virulence"/>
</dbReference>